<comment type="subcellular location">
    <subcellularLocation>
        <location evidence="1">Cell membrane</location>
        <topology evidence="1">Multi-pass membrane protein</topology>
    </subcellularLocation>
</comment>
<name>A0A3R7GTJ7_9BURK</name>
<dbReference type="GO" id="GO:0015293">
    <property type="term" value="F:symporter activity"/>
    <property type="evidence" value="ECO:0007669"/>
    <property type="project" value="UniProtKB-KW"/>
</dbReference>
<dbReference type="InterPro" id="IPR051084">
    <property type="entry name" value="H+-coupled_symporters"/>
</dbReference>
<dbReference type="GO" id="GO:0005886">
    <property type="term" value="C:plasma membrane"/>
    <property type="evidence" value="ECO:0007669"/>
    <property type="project" value="UniProtKB-SubCell"/>
</dbReference>
<feature type="transmembrane region" description="Helical" evidence="8">
    <location>
        <begin position="247"/>
        <end position="272"/>
    </location>
</feature>
<feature type="transmembrane region" description="Helical" evidence="8">
    <location>
        <begin position="284"/>
        <end position="305"/>
    </location>
</feature>
<dbReference type="Proteomes" id="UP000283709">
    <property type="component" value="Unassembled WGS sequence"/>
</dbReference>
<evidence type="ECO:0000256" key="8">
    <source>
        <dbReference type="SAM" id="Phobius"/>
    </source>
</evidence>
<keyword evidence="7 8" id="KW-0472">Membrane</keyword>
<evidence type="ECO:0000256" key="6">
    <source>
        <dbReference type="ARBA" id="ARBA00022989"/>
    </source>
</evidence>
<proteinExistence type="predicted"/>
<keyword evidence="5" id="KW-0769">Symport</keyword>
<evidence type="ECO:0000256" key="1">
    <source>
        <dbReference type="ARBA" id="ARBA00004651"/>
    </source>
</evidence>
<evidence type="ECO:0000256" key="4">
    <source>
        <dbReference type="ARBA" id="ARBA00022692"/>
    </source>
</evidence>
<feature type="transmembrane region" description="Helical" evidence="8">
    <location>
        <begin position="403"/>
        <end position="424"/>
    </location>
</feature>
<evidence type="ECO:0000259" key="9">
    <source>
        <dbReference type="PROSITE" id="PS50850"/>
    </source>
</evidence>
<protein>
    <submittedName>
        <fullName evidence="10">MFS transporter</fullName>
    </submittedName>
</protein>
<feature type="transmembrane region" description="Helical" evidence="8">
    <location>
        <begin position="160"/>
        <end position="183"/>
    </location>
</feature>
<feature type="transmembrane region" description="Helical" evidence="8">
    <location>
        <begin position="341"/>
        <end position="362"/>
    </location>
</feature>
<dbReference type="AlphaFoldDB" id="A0A3R7GTJ7"/>
<keyword evidence="6 8" id="KW-1133">Transmembrane helix</keyword>
<dbReference type="OrthoDB" id="6766492at2"/>
<gene>
    <name evidence="10" type="ORF">BCY88_25695</name>
</gene>
<dbReference type="InterPro" id="IPR020846">
    <property type="entry name" value="MFS_dom"/>
</dbReference>
<dbReference type="PANTHER" id="PTHR43528">
    <property type="entry name" value="ALPHA-KETOGLUTARATE PERMEASE"/>
    <property type="match status" value="1"/>
</dbReference>
<keyword evidence="3" id="KW-1003">Cell membrane</keyword>
<dbReference type="SUPFAM" id="SSF103473">
    <property type="entry name" value="MFS general substrate transporter"/>
    <property type="match status" value="1"/>
</dbReference>
<sequence>MSSLESASLVQETPARLTRSQWRMIILASLGGALEFYDFVVYGIFAQFIGRAFFPTHDPIVGLMLSFAVFAVGYLSRPIGGVVLSYFGDRYGRRRVFIVSVIVVSMCTIGMGIVPTYATWGIGATLLMILLRLVQGFCLGGELPGSITYVVETVPRRAGLVCGIVFFCVNSGVLLAAAVNLSVHSFLSGDDVAAYGWRIAFLFGGAIGLLSFWLRRKLEETPAFAEMKHLAAKHPLAELLREHWRPVLLGIGTTAVVAAFNGLLFAHMPAYLDRVLHYDPRRVAIGQNVGLAVVSTGILLSGWLGDKLPRRFVLRFGSLLLMVLSYPFYLAASRHTTDVVLLLALAGVAACLANGTFACIIADMFPTRVRFSGVALTFNVSFTVFSGTAPLIATWLISSTGDVAAPAYFMAACAALSLVASFGLKAVSGKIDSRSTS</sequence>
<keyword evidence="4 8" id="KW-0812">Transmembrane</keyword>
<feature type="transmembrane region" description="Helical" evidence="8">
    <location>
        <begin position="25"/>
        <end position="48"/>
    </location>
</feature>
<evidence type="ECO:0000256" key="3">
    <source>
        <dbReference type="ARBA" id="ARBA00022475"/>
    </source>
</evidence>
<feature type="transmembrane region" description="Helical" evidence="8">
    <location>
        <begin position="312"/>
        <end position="329"/>
    </location>
</feature>
<dbReference type="RefSeq" id="WP_120345225.1">
    <property type="nucleotide sequence ID" value="NZ_MCAS01000014.1"/>
</dbReference>
<feature type="domain" description="Major facilitator superfamily (MFS) profile" evidence="9">
    <location>
        <begin position="24"/>
        <end position="429"/>
    </location>
</feature>
<dbReference type="EMBL" id="MCAS01000014">
    <property type="protein sequence ID" value="RKF46026.1"/>
    <property type="molecule type" value="Genomic_DNA"/>
</dbReference>
<evidence type="ECO:0000256" key="5">
    <source>
        <dbReference type="ARBA" id="ARBA00022847"/>
    </source>
</evidence>
<feature type="transmembrane region" description="Helical" evidence="8">
    <location>
        <begin position="60"/>
        <end position="84"/>
    </location>
</feature>
<dbReference type="Pfam" id="PF07690">
    <property type="entry name" value="MFS_1"/>
    <property type="match status" value="1"/>
</dbReference>
<comment type="caution">
    <text evidence="10">The sequence shown here is derived from an EMBL/GenBank/DDBJ whole genome shotgun (WGS) entry which is preliminary data.</text>
</comment>
<reference evidence="10 11" key="1">
    <citation type="submission" date="2016-07" db="EMBL/GenBank/DDBJ databases">
        <title>Genome analysis of Burkholderia fungorum ES3-20.</title>
        <authorList>
            <person name="Xu D."/>
            <person name="Yao R."/>
            <person name="Zheng S."/>
        </authorList>
    </citation>
    <scope>NUCLEOTIDE SEQUENCE [LARGE SCALE GENOMIC DNA]</scope>
    <source>
        <strain evidence="10 11">ES3-20</strain>
    </source>
</reference>
<evidence type="ECO:0000313" key="11">
    <source>
        <dbReference type="Proteomes" id="UP000283709"/>
    </source>
</evidence>
<feature type="transmembrane region" description="Helical" evidence="8">
    <location>
        <begin position="195"/>
        <end position="214"/>
    </location>
</feature>
<feature type="transmembrane region" description="Helical" evidence="8">
    <location>
        <begin position="374"/>
        <end position="397"/>
    </location>
</feature>
<feature type="transmembrane region" description="Helical" evidence="8">
    <location>
        <begin position="96"/>
        <end position="114"/>
    </location>
</feature>
<organism evidence="10 11">
    <name type="scientific">Paraburkholderia fungorum</name>
    <dbReference type="NCBI Taxonomy" id="134537"/>
    <lineage>
        <taxon>Bacteria</taxon>
        <taxon>Pseudomonadati</taxon>
        <taxon>Pseudomonadota</taxon>
        <taxon>Betaproteobacteria</taxon>
        <taxon>Burkholderiales</taxon>
        <taxon>Burkholderiaceae</taxon>
        <taxon>Paraburkholderia</taxon>
    </lineage>
</organism>
<keyword evidence="2" id="KW-0813">Transport</keyword>
<accession>A0A3R7GTJ7</accession>
<dbReference type="InterPro" id="IPR036259">
    <property type="entry name" value="MFS_trans_sf"/>
</dbReference>
<evidence type="ECO:0000313" key="10">
    <source>
        <dbReference type="EMBL" id="RKF46026.1"/>
    </source>
</evidence>
<dbReference type="PROSITE" id="PS50850">
    <property type="entry name" value="MFS"/>
    <property type="match status" value="1"/>
</dbReference>
<dbReference type="Gene3D" id="1.20.1250.20">
    <property type="entry name" value="MFS general substrate transporter like domains"/>
    <property type="match status" value="2"/>
</dbReference>
<dbReference type="InterPro" id="IPR011701">
    <property type="entry name" value="MFS"/>
</dbReference>
<dbReference type="PANTHER" id="PTHR43528:SF1">
    <property type="entry name" value="ALPHA-KETOGLUTARATE PERMEASE"/>
    <property type="match status" value="1"/>
</dbReference>
<evidence type="ECO:0000256" key="2">
    <source>
        <dbReference type="ARBA" id="ARBA00022448"/>
    </source>
</evidence>
<evidence type="ECO:0000256" key="7">
    <source>
        <dbReference type="ARBA" id="ARBA00023136"/>
    </source>
</evidence>